<dbReference type="EMBL" id="JAXLPB010000001">
    <property type="protein sequence ID" value="MDY8108300.1"/>
    <property type="molecule type" value="Genomic_DNA"/>
</dbReference>
<gene>
    <name evidence="1" type="ORF">U0C82_03935</name>
</gene>
<reference evidence="1 2" key="1">
    <citation type="submission" date="2023-12" db="EMBL/GenBank/DDBJ databases">
        <title>Description of Novel Strain Fulvimarina sp. 2208YS6-2-32 isolated from Uroteuthis (Photololigo) edulis.</title>
        <authorList>
            <person name="Park J.-S."/>
        </authorList>
    </citation>
    <scope>NUCLEOTIDE SEQUENCE [LARGE SCALE GENOMIC DNA]</scope>
    <source>
        <strain evidence="1 2">2208YS6-2-32</strain>
    </source>
</reference>
<keyword evidence="2" id="KW-1185">Reference proteome</keyword>
<sequence>MKAAIYDIDGTQVVAYTEPDGDDLIVHRCFEVNGVFVDFSVTGTPSGKMTDGMETKLFDAFASEAKCRAAFDEVRGMMPPVQDDEASS</sequence>
<evidence type="ECO:0000313" key="1">
    <source>
        <dbReference type="EMBL" id="MDY8108300.1"/>
    </source>
</evidence>
<proteinExistence type="predicted"/>
<evidence type="ECO:0000313" key="2">
    <source>
        <dbReference type="Proteomes" id="UP001294412"/>
    </source>
</evidence>
<evidence type="ECO:0008006" key="3">
    <source>
        <dbReference type="Google" id="ProtNLM"/>
    </source>
</evidence>
<organism evidence="1 2">
    <name type="scientific">Fulvimarina uroteuthidis</name>
    <dbReference type="NCBI Taxonomy" id="3098149"/>
    <lineage>
        <taxon>Bacteria</taxon>
        <taxon>Pseudomonadati</taxon>
        <taxon>Pseudomonadota</taxon>
        <taxon>Alphaproteobacteria</taxon>
        <taxon>Hyphomicrobiales</taxon>
        <taxon>Aurantimonadaceae</taxon>
        <taxon>Fulvimarina</taxon>
    </lineage>
</organism>
<accession>A0ABU5HYV5</accession>
<protein>
    <recommendedName>
        <fullName evidence="3">KTSC domain-containing protein</fullName>
    </recommendedName>
</protein>
<dbReference type="Proteomes" id="UP001294412">
    <property type="component" value="Unassembled WGS sequence"/>
</dbReference>
<dbReference type="RefSeq" id="WP_322185749.1">
    <property type="nucleotide sequence ID" value="NZ_JAXLPB010000001.1"/>
</dbReference>
<comment type="caution">
    <text evidence="1">The sequence shown here is derived from an EMBL/GenBank/DDBJ whole genome shotgun (WGS) entry which is preliminary data.</text>
</comment>
<name>A0ABU5HYV5_9HYPH</name>